<dbReference type="GO" id="GO:0000155">
    <property type="term" value="F:phosphorelay sensor kinase activity"/>
    <property type="evidence" value="ECO:0007669"/>
    <property type="project" value="InterPro"/>
</dbReference>
<evidence type="ECO:0000259" key="19">
    <source>
        <dbReference type="PROSITE" id="PS50109"/>
    </source>
</evidence>
<dbReference type="GO" id="GO:0006817">
    <property type="term" value="P:phosphate ion transport"/>
    <property type="evidence" value="ECO:0007669"/>
    <property type="project" value="UniProtKB-KW"/>
</dbReference>
<sequence length="437" mass="48430">MYKIWSGSLIFILVCALIALVVGFAFGPWFGVGVFILVLLGLLDHHLSNLQRLAQWARLRDDSPAPEGHGAWRPVFHELECRARDGREERQRHMETLERFRSAGEAMPDGIVYLSTNDAVEWMNRRAEQHLGLSQAKDVGLPLVAIVRVPELVAYLEAGGTDEPLVIPSPRRTDRRLLVQIVPFGGGQKMLISRDITQLEKLETMRQDFIANVSHELRTPLTVVSGFVETVADGLDDLPREDVERFLNLALEQSTRMQRLIEDLLTLSALETGAPAPHEERVDVGDLLRTIAQEAELLSNGRHAITLDLHDDARADILLGSQKELHSAFANLASNAVRYTPAGGSIALAWRSDDDGGEFSVTDDGIGIDARNISRLTERFFRVDKGRSRETGGTGLGLAIVKHIVSRHQAELCIDSAPGKGSRFAVRFPATRLTRRP</sequence>
<dbReference type="InterPro" id="IPR050351">
    <property type="entry name" value="BphY/WalK/GraS-like"/>
</dbReference>
<organism evidence="20 21">
    <name type="scientific">Pseudazoarcus pumilus</name>
    <dbReference type="NCBI Taxonomy" id="2067960"/>
    <lineage>
        <taxon>Bacteria</taxon>
        <taxon>Pseudomonadati</taxon>
        <taxon>Pseudomonadota</taxon>
        <taxon>Betaproteobacteria</taxon>
        <taxon>Rhodocyclales</taxon>
        <taxon>Zoogloeaceae</taxon>
        <taxon>Pseudazoarcus</taxon>
    </lineage>
</organism>
<dbReference type="CDD" id="cd00130">
    <property type="entry name" value="PAS"/>
    <property type="match status" value="1"/>
</dbReference>
<evidence type="ECO:0000256" key="6">
    <source>
        <dbReference type="ARBA" id="ARBA00022475"/>
    </source>
</evidence>
<keyword evidence="10 18" id="KW-0812">Transmembrane</keyword>
<dbReference type="EMBL" id="CP025682">
    <property type="protein sequence ID" value="AUN96184.1"/>
    <property type="molecule type" value="Genomic_DNA"/>
</dbReference>
<dbReference type="InterPro" id="IPR036097">
    <property type="entry name" value="HisK_dim/P_sf"/>
</dbReference>
<evidence type="ECO:0000256" key="10">
    <source>
        <dbReference type="ARBA" id="ARBA00022692"/>
    </source>
</evidence>
<keyword evidence="8" id="KW-0592">Phosphate transport</keyword>
<dbReference type="RefSeq" id="WP_102248226.1">
    <property type="nucleotide sequence ID" value="NZ_CP025682.1"/>
</dbReference>
<reference evidence="20 21" key="1">
    <citation type="submission" date="2018-01" db="EMBL/GenBank/DDBJ databases">
        <authorList>
            <person name="Fu G.-Y."/>
        </authorList>
    </citation>
    <scope>NUCLEOTIDE SEQUENCE [LARGE SCALE GENOMIC DNA]</scope>
    <source>
        <strain evidence="20 21">SY39</strain>
    </source>
</reference>
<dbReference type="GO" id="GO:0005886">
    <property type="term" value="C:plasma membrane"/>
    <property type="evidence" value="ECO:0007669"/>
    <property type="project" value="UniProtKB-SubCell"/>
</dbReference>
<evidence type="ECO:0000256" key="9">
    <source>
        <dbReference type="ARBA" id="ARBA00022679"/>
    </source>
</evidence>
<comment type="function">
    <text evidence="17">Member of the two-component regulatory system PhoR/PhoB involved in the phosphate regulon genes expression. PhoR may function as a membrane-associated protein kinase that phosphorylates PhoB in response to environmental signals.</text>
</comment>
<dbReference type="CDD" id="cd00082">
    <property type="entry name" value="HisKA"/>
    <property type="match status" value="1"/>
</dbReference>
<dbReference type="GO" id="GO:0005524">
    <property type="term" value="F:ATP binding"/>
    <property type="evidence" value="ECO:0007669"/>
    <property type="project" value="UniProtKB-KW"/>
</dbReference>
<dbReference type="EC" id="2.7.13.3" evidence="3"/>
<dbReference type="InterPro" id="IPR005467">
    <property type="entry name" value="His_kinase_dom"/>
</dbReference>
<keyword evidence="6" id="KW-1003">Cell membrane</keyword>
<comment type="subcellular location">
    <subcellularLocation>
        <location evidence="2">Cell inner membrane</location>
        <topology evidence="2">Multi-pass membrane protein</topology>
    </subcellularLocation>
</comment>
<dbReference type="FunFam" id="1.10.287.130:FF:000008">
    <property type="entry name" value="Two-component sensor histidine kinase"/>
    <property type="match status" value="1"/>
</dbReference>
<dbReference type="SMART" id="SM00388">
    <property type="entry name" value="HisKA"/>
    <property type="match status" value="1"/>
</dbReference>
<keyword evidence="15" id="KW-0902">Two-component regulatory system</keyword>
<dbReference type="SUPFAM" id="SSF47384">
    <property type="entry name" value="Homodimeric domain of signal transducing histidine kinase"/>
    <property type="match status" value="1"/>
</dbReference>
<dbReference type="GO" id="GO:0004721">
    <property type="term" value="F:phosphoprotein phosphatase activity"/>
    <property type="evidence" value="ECO:0007669"/>
    <property type="project" value="InterPro"/>
</dbReference>
<dbReference type="SMART" id="SM00387">
    <property type="entry name" value="HATPase_c"/>
    <property type="match status" value="1"/>
</dbReference>
<dbReference type="PANTHER" id="PTHR45453">
    <property type="entry name" value="PHOSPHATE REGULON SENSOR PROTEIN PHOR"/>
    <property type="match status" value="1"/>
</dbReference>
<feature type="transmembrane region" description="Helical" evidence="18">
    <location>
        <begin position="9"/>
        <end position="42"/>
    </location>
</feature>
<keyword evidence="12 20" id="KW-0418">Kinase</keyword>
<dbReference type="Pfam" id="PF11808">
    <property type="entry name" value="PhoR"/>
    <property type="match status" value="1"/>
</dbReference>
<protein>
    <recommendedName>
        <fullName evidence="4">Phosphate regulon sensor protein PhoR</fullName>
        <ecNumber evidence="3">2.7.13.3</ecNumber>
    </recommendedName>
</protein>
<evidence type="ECO:0000256" key="13">
    <source>
        <dbReference type="ARBA" id="ARBA00022840"/>
    </source>
</evidence>
<keyword evidence="11" id="KW-0547">Nucleotide-binding</keyword>
<evidence type="ECO:0000256" key="7">
    <source>
        <dbReference type="ARBA" id="ARBA00022553"/>
    </source>
</evidence>
<evidence type="ECO:0000256" key="12">
    <source>
        <dbReference type="ARBA" id="ARBA00022777"/>
    </source>
</evidence>
<dbReference type="SUPFAM" id="SSF55785">
    <property type="entry name" value="PYP-like sensor domain (PAS domain)"/>
    <property type="match status" value="1"/>
</dbReference>
<evidence type="ECO:0000256" key="16">
    <source>
        <dbReference type="ARBA" id="ARBA00023136"/>
    </source>
</evidence>
<dbReference type="OrthoDB" id="9813151at2"/>
<evidence type="ECO:0000256" key="3">
    <source>
        <dbReference type="ARBA" id="ARBA00012438"/>
    </source>
</evidence>
<evidence type="ECO:0000256" key="4">
    <source>
        <dbReference type="ARBA" id="ARBA00019665"/>
    </source>
</evidence>
<dbReference type="InterPro" id="IPR003594">
    <property type="entry name" value="HATPase_dom"/>
</dbReference>
<keyword evidence="16 18" id="KW-0472">Membrane</keyword>
<keyword evidence="21" id="KW-1185">Reference proteome</keyword>
<evidence type="ECO:0000256" key="14">
    <source>
        <dbReference type="ARBA" id="ARBA00022989"/>
    </source>
</evidence>
<dbReference type="InterPro" id="IPR003661">
    <property type="entry name" value="HisK_dim/P_dom"/>
</dbReference>
<evidence type="ECO:0000256" key="18">
    <source>
        <dbReference type="SAM" id="Phobius"/>
    </source>
</evidence>
<dbReference type="Gene3D" id="3.30.565.10">
    <property type="entry name" value="Histidine kinase-like ATPase, C-terminal domain"/>
    <property type="match status" value="1"/>
</dbReference>
<evidence type="ECO:0000256" key="11">
    <source>
        <dbReference type="ARBA" id="ARBA00022741"/>
    </source>
</evidence>
<keyword evidence="14 18" id="KW-1133">Transmembrane helix</keyword>
<evidence type="ECO:0000313" key="21">
    <source>
        <dbReference type="Proteomes" id="UP000242205"/>
    </source>
</evidence>
<keyword evidence="13" id="KW-0067">ATP-binding</keyword>
<evidence type="ECO:0000256" key="2">
    <source>
        <dbReference type="ARBA" id="ARBA00004429"/>
    </source>
</evidence>
<dbReference type="InterPro" id="IPR000014">
    <property type="entry name" value="PAS"/>
</dbReference>
<dbReference type="PROSITE" id="PS50109">
    <property type="entry name" value="HIS_KIN"/>
    <property type="match status" value="1"/>
</dbReference>
<comment type="catalytic activity">
    <reaction evidence="1">
        <text>ATP + protein L-histidine = ADP + protein N-phospho-L-histidine.</text>
        <dbReference type="EC" id="2.7.13.3"/>
    </reaction>
</comment>
<evidence type="ECO:0000256" key="5">
    <source>
        <dbReference type="ARBA" id="ARBA00022448"/>
    </source>
</evidence>
<dbReference type="AlphaFoldDB" id="A0A2I6SAB0"/>
<dbReference type="GO" id="GO:0016036">
    <property type="term" value="P:cellular response to phosphate starvation"/>
    <property type="evidence" value="ECO:0007669"/>
    <property type="project" value="TreeGrafter"/>
</dbReference>
<keyword evidence="5" id="KW-0813">Transport</keyword>
<dbReference type="InterPro" id="IPR014310">
    <property type="entry name" value="Sig_transdc_His_kinase_PhoR"/>
</dbReference>
<proteinExistence type="predicted"/>
<dbReference type="SUPFAM" id="SSF55874">
    <property type="entry name" value="ATPase domain of HSP90 chaperone/DNA topoisomerase II/histidine kinase"/>
    <property type="match status" value="1"/>
</dbReference>
<accession>A0A2I6SAB0</accession>
<feature type="domain" description="Histidine kinase" evidence="19">
    <location>
        <begin position="212"/>
        <end position="432"/>
    </location>
</feature>
<dbReference type="InterPro" id="IPR004358">
    <property type="entry name" value="Sig_transdc_His_kin-like_C"/>
</dbReference>
<dbReference type="NCBIfam" id="TIGR02966">
    <property type="entry name" value="phoR_proteo"/>
    <property type="match status" value="1"/>
</dbReference>
<gene>
    <name evidence="20" type="primary">phoR</name>
    <name evidence="20" type="ORF">C0099_15295</name>
</gene>
<evidence type="ECO:0000313" key="20">
    <source>
        <dbReference type="EMBL" id="AUN96184.1"/>
    </source>
</evidence>
<dbReference type="PRINTS" id="PR00344">
    <property type="entry name" value="BCTRLSENSOR"/>
</dbReference>
<evidence type="ECO:0000256" key="17">
    <source>
        <dbReference type="ARBA" id="ARBA00025207"/>
    </source>
</evidence>
<dbReference type="Pfam" id="PF02518">
    <property type="entry name" value="HATPase_c"/>
    <property type="match status" value="1"/>
</dbReference>
<name>A0A2I6SAB0_9RHOO</name>
<keyword evidence="7" id="KW-0597">Phosphoprotein</keyword>
<dbReference type="Gene3D" id="3.30.450.20">
    <property type="entry name" value="PAS domain"/>
    <property type="match status" value="1"/>
</dbReference>
<dbReference type="KEGG" id="atw:C0099_15295"/>
<dbReference type="InterPro" id="IPR035965">
    <property type="entry name" value="PAS-like_dom_sf"/>
</dbReference>
<evidence type="ECO:0000256" key="1">
    <source>
        <dbReference type="ARBA" id="ARBA00000085"/>
    </source>
</evidence>
<evidence type="ECO:0000256" key="15">
    <source>
        <dbReference type="ARBA" id="ARBA00023012"/>
    </source>
</evidence>
<dbReference type="InterPro" id="IPR021766">
    <property type="entry name" value="PhoR_N"/>
</dbReference>
<evidence type="ECO:0000256" key="8">
    <source>
        <dbReference type="ARBA" id="ARBA00022592"/>
    </source>
</evidence>
<dbReference type="Pfam" id="PF00512">
    <property type="entry name" value="HisKA"/>
    <property type="match status" value="1"/>
</dbReference>
<dbReference type="InterPro" id="IPR036890">
    <property type="entry name" value="HATPase_C_sf"/>
</dbReference>
<dbReference type="PANTHER" id="PTHR45453:SF1">
    <property type="entry name" value="PHOSPHATE REGULON SENSOR PROTEIN PHOR"/>
    <property type="match status" value="1"/>
</dbReference>
<dbReference type="Pfam" id="PF13188">
    <property type="entry name" value="PAS_8"/>
    <property type="match status" value="1"/>
</dbReference>
<dbReference type="Proteomes" id="UP000242205">
    <property type="component" value="Chromosome"/>
</dbReference>
<dbReference type="FunFam" id="3.30.565.10:FF:000006">
    <property type="entry name" value="Sensor histidine kinase WalK"/>
    <property type="match status" value="1"/>
</dbReference>
<dbReference type="Gene3D" id="1.10.287.130">
    <property type="match status" value="1"/>
</dbReference>
<keyword evidence="9" id="KW-0808">Transferase</keyword>
<dbReference type="SMART" id="SM00091">
    <property type="entry name" value="PAS"/>
    <property type="match status" value="1"/>
</dbReference>